<dbReference type="Proteomes" id="UP000528286">
    <property type="component" value="Unassembled WGS sequence"/>
</dbReference>
<organism evidence="2 3">
    <name type="scientific">Gellertiella hungarica</name>
    <dbReference type="NCBI Taxonomy" id="1572859"/>
    <lineage>
        <taxon>Bacteria</taxon>
        <taxon>Pseudomonadati</taxon>
        <taxon>Pseudomonadota</taxon>
        <taxon>Alphaproteobacteria</taxon>
        <taxon>Hyphomicrobiales</taxon>
        <taxon>Rhizobiaceae</taxon>
        <taxon>Gellertiella</taxon>
    </lineage>
</organism>
<comment type="caution">
    <text evidence="2">The sequence shown here is derived from an EMBL/GenBank/DDBJ whole genome shotgun (WGS) entry which is preliminary data.</text>
</comment>
<protein>
    <submittedName>
        <fullName evidence="2">Uncharacterized protein</fullName>
    </submittedName>
</protein>
<dbReference type="AlphaFoldDB" id="A0A7W6NLY9"/>
<feature type="transmembrane region" description="Helical" evidence="1">
    <location>
        <begin position="39"/>
        <end position="63"/>
    </location>
</feature>
<proteinExistence type="predicted"/>
<evidence type="ECO:0000313" key="2">
    <source>
        <dbReference type="EMBL" id="MBB4066084.1"/>
    </source>
</evidence>
<keyword evidence="3" id="KW-1185">Reference proteome</keyword>
<evidence type="ECO:0000313" key="3">
    <source>
        <dbReference type="Proteomes" id="UP000528286"/>
    </source>
</evidence>
<evidence type="ECO:0000256" key="1">
    <source>
        <dbReference type="SAM" id="Phobius"/>
    </source>
</evidence>
<name>A0A7W6NLY9_9HYPH</name>
<keyword evidence="1" id="KW-0472">Membrane</keyword>
<accession>A0A7W6NLY9</accession>
<dbReference type="EMBL" id="JACIEZ010000007">
    <property type="protein sequence ID" value="MBB4066084.1"/>
    <property type="molecule type" value="Genomic_DNA"/>
</dbReference>
<keyword evidence="1" id="KW-0812">Transmembrane</keyword>
<keyword evidence="1" id="KW-1133">Transmembrane helix</keyword>
<reference evidence="2 3" key="1">
    <citation type="submission" date="2020-08" db="EMBL/GenBank/DDBJ databases">
        <title>Genomic Encyclopedia of Type Strains, Phase IV (KMG-IV): sequencing the most valuable type-strain genomes for metagenomic binning, comparative biology and taxonomic classification.</title>
        <authorList>
            <person name="Goeker M."/>
        </authorList>
    </citation>
    <scope>NUCLEOTIDE SEQUENCE [LARGE SCALE GENOMIC DNA]</scope>
    <source>
        <strain evidence="2 3">DSM 29853</strain>
    </source>
</reference>
<dbReference type="RefSeq" id="WP_183367371.1">
    <property type="nucleotide sequence ID" value="NZ_JACIEZ010000007.1"/>
</dbReference>
<sequence>MKKAEAFVIGLVAAAFGARGVHAIVSGQSWLAPRMSPPSLVTGSAALFAGLGYLMIAAFLVAVLGHGWRGGRAPVVLAGLCLVAAAAFFGMSFLGPG</sequence>
<feature type="transmembrane region" description="Helical" evidence="1">
    <location>
        <begin position="75"/>
        <end position="94"/>
    </location>
</feature>
<gene>
    <name evidence="2" type="ORF">GGR23_003297</name>
</gene>